<evidence type="ECO:0000313" key="2">
    <source>
        <dbReference type="Proteomes" id="UP000294847"/>
    </source>
</evidence>
<name>A0A4P7MZS0_PYROR</name>
<evidence type="ECO:0000313" key="1">
    <source>
        <dbReference type="EMBL" id="QBZ55393.1"/>
    </source>
</evidence>
<proteinExistence type="predicted"/>
<sequence>MSGDSHAAIMAVCRDKVDGQASDGDCYGEGMLTRLTLACVRLIECCFLAKPDDDFKPALSDS</sequence>
<protein>
    <submittedName>
        <fullName evidence="1">Uncharacterized protein</fullName>
    </submittedName>
</protein>
<dbReference type="EMBL" id="CP034205">
    <property type="protein sequence ID" value="QBZ55393.1"/>
    <property type="molecule type" value="Genomic_DNA"/>
</dbReference>
<dbReference type="AlphaFoldDB" id="A0A4P7MZS0"/>
<dbReference type="Proteomes" id="UP000294847">
    <property type="component" value="Chromosome 2"/>
</dbReference>
<gene>
    <name evidence="1" type="ORF">PoMZ_00290</name>
</gene>
<reference evidence="1 2" key="1">
    <citation type="journal article" date="2019" name="Mol. Biol. Evol.">
        <title>Blast fungal genomes show frequent chromosomal changes, gene gains and losses, and effector gene turnover.</title>
        <authorList>
            <person name="Gomez Luciano L.B."/>
            <person name="Jason Tsai I."/>
            <person name="Chuma I."/>
            <person name="Tosa Y."/>
            <person name="Chen Y.H."/>
            <person name="Li J.Y."/>
            <person name="Li M.Y."/>
            <person name="Jade Lu M.Y."/>
            <person name="Nakayashiki H."/>
            <person name="Li W.H."/>
        </authorList>
    </citation>
    <scope>NUCLEOTIDE SEQUENCE [LARGE SCALE GENOMIC DNA]</scope>
    <source>
        <strain evidence="1">MZ5-1-6</strain>
    </source>
</reference>
<organism evidence="1 2">
    <name type="scientific">Pyricularia oryzae</name>
    <name type="common">Rice blast fungus</name>
    <name type="synonym">Magnaporthe oryzae</name>
    <dbReference type="NCBI Taxonomy" id="318829"/>
    <lineage>
        <taxon>Eukaryota</taxon>
        <taxon>Fungi</taxon>
        <taxon>Dikarya</taxon>
        <taxon>Ascomycota</taxon>
        <taxon>Pezizomycotina</taxon>
        <taxon>Sordariomycetes</taxon>
        <taxon>Sordariomycetidae</taxon>
        <taxon>Magnaporthales</taxon>
        <taxon>Pyriculariaceae</taxon>
        <taxon>Pyricularia</taxon>
    </lineage>
</organism>
<accession>A0A4P7MZS0</accession>